<evidence type="ECO:0000256" key="1">
    <source>
        <dbReference type="SAM" id="Coils"/>
    </source>
</evidence>
<dbReference type="Pfam" id="PF12846">
    <property type="entry name" value="AAA_10"/>
    <property type="match status" value="1"/>
</dbReference>
<dbReference type="PANTHER" id="PTHR30121:SF6">
    <property type="entry name" value="SLR6007 PROTEIN"/>
    <property type="match status" value="1"/>
</dbReference>
<accession>Q2PJU6</accession>
<dbReference type="InterPro" id="IPR051162">
    <property type="entry name" value="T4SS_component"/>
</dbReference>
<keyword evidence="1" id="KW-0175">Coiled coil</keyword>
<dbReference type="Gene3D" id="3.40.50.300">
    <property type="entry name" value="P-loop containing nucleotide triphosphate hydrolases"/>
    <property type="match status" value="2"/>
</dbReference>
<protein>
    <recommendedName>
        <fullName evidence="3">ATP/GTP-binding protein</fullName>
    </recommendedName>
</protein>
<feature type="coiled-coil region" evidence="1">
    <location>
        <begin position="326"/>
        <end position="381"/>
    </location>
</feature>
<dbReference type="PIRSF" id="PIRSF015040">
    <property type="entry name" value="ATPase_SAG2001_prd"/>
    <property type="match status" value="1"/>
</dbReference>
<dbReference type="InterPro" id="IPR027417">
    <property type="entry name" value="P-loop_NTPase"/>
</dbReference>
<dbReference type="PANTHER" id="PTHR30121">
    <property type="entry name" value="UNCHARACTERIZED PROTEIN YJGR-RELATED"/>
    <property type="match status" value="1"/>
</dbReference>
<evidence type="ECO:0008006" key="3">
    <source>
        <dbReference type="Google" id="ProtNLM"/>
    </source>
</evidence>
<dbReference type="AlphaFoldDB" id="Q2PJU6"/>
<dbReference type="EMBL" id="DQ321786">
    <property type="protein sequence ID" value="ABC48888.1"/>
    <property type="molecule type" value="Genomic_DNA"/>
</dbReference>
<proteinExistence type="predicted"/>
<reference evidence="2" key="1">
    <citation type="journal article" date="2005" name="J. Bacteriol.">
        <title>Tn5386, a novel Tn916-like mobile element in Enterococcus faecium D344R that interacts with Tn916 to yield a large genomic deletion.</title>
        <authorList>
            <person name="Rice L.B."/>
            <person name="Carias L.L."/>
            <person name="Marshall S."/>
            <person name="Rudin S.D."/>
            <person name="Hutton-Thomas R."/>
        </authorList>
    </citation>
    <scope>NUCLEOTIDE SEQUENCE</scope>
    <source>
        <strain evidence="2">D344R</strain>
    </source>
</reference>
<dbReference type="SUPFAM" id="SSF52540">
    <property type="entry name" value="P-loop containing nucleoside triphosphate hydrolases"/>
    <property type="match status" value="1"/>
</dbReference>
<dbReference type="InterPro" id="IPR016628">
    <property type="entry name" value="ATPase_SAG2001_prd"/>
</dbReference>
<evidence type="ECO:0000313" key="2">
    <source>
        <dbReference type="EMBL" id="ABC48888.1"/>
    </source>
</evidence>
<sequence length="816" mass="93394">MFPIKYIDNNLVWNKDNEVFAYYELIPYNYSFLSAEEKFIVHDSFRQLIAQSREGKIHALQIATESSIRSMQEQSKRLVTGKLREVALEKIDEQTEALVSMIGDNQVDYRFFLGFKLMVTEEQLNLKNLKKSAWLTFKEFLHEVNHTLMNDFVSMPNDEINRYMKMEKLLENKISRRFKVRRLEINDFGYLMEHLYGRDGIAYEDYEYQLPKKKLNKETLIKYYDLIRPTRCVIEESQRYLRLEHEDKESYVSYFTVNAIVGELDFPSSEIFYFQQQQFTFPVDTSMNVEIVENRKALTTVRNKKKELKDLDNHAYQAGSETSSNVVDALDSVDELETDLDQSKESMYKLSYVIRVSAPDLDELKRRCDEVKDFYDDLNVKLVRPAGDMLGLHSEFLPASKRYINDYVQYVKSDFLAGLGFGATQQLGETTGIYMGYSVDTGRNVYLQPSLASQGIKGSVTNALASAFVGSLGGGKSFCNNLLVYYSVLFGGQAVILDPKSGRGNWKETLPEIAHEINIVNLTSDKDNAGLLDPFVIMKNVEDAESLAIDILTFLTGISSRDGEKFPVLRKAVRAVTQSDKRGLLHVIDELRREDTPISRNIADHIDSFTDYDFAHLLFSDGTVENAISLDNQLNIIQVADLVLPDKDTTFEEYTTIELLSVSMLIVISTFALDFIHSDRSIFKIVDLDEAWAFLNVAQGETLSNKLVRAGRAMQAGVYFVTQSSGDVSKESLKNNIGLKFAFRSTDINEIKQTLEFFGIDKDDENNQKRLRDLENGQCLLQDLYGRVGVVQIHPVFEELLHAFDTRPPVKRNEVE</sequence>
<name>Q2PJU6_ENTFC</name>
<organism evidence="2">
    <name type="scientific">Enterococcus faecium</name>
    <name type="common">Streptococcus faecium</name>
    <dbReference type="NCBI Taxonomy" id="1352"/>
    <lineage>
        <taxon>Bacteria</taxon>
        <taxon>Bacillati</taxon>
        <taxon>Bacillota</taxon>
        <taxon>Bacilli</taxon>
        <taxon>Lactobacillales</taxon>
        <taxon>Enterococcaceae</taxon>
        <taxon>Enterococcus</taxon>
    </lineage>
</organism>